<dbReference type="SUPFAM" id="SSF53474">
    <property type="entry name" value="alpha/beta-Hydrolases"/>
    <property type="match status" value="1"/>
</dbReference>
<sequence>MIFRKTCLVAGIIYGFRDTSVLVSAEGYFGTTLPNPSTSQRAQRGKRGKLGPQKRCVKRSTGSSSSSEYEDDHLSFVETDDVDSENDKDSQCFVCDNGNDRFAFRALPKGNCSTCTPIDPAQDIVFLLYTRRNPDLPFQLKLNEDDLLSLSPFDHEHPTVFYIHGFTELGLGLGCNTIKEERARGEASLVSSLADRLEMSVSRQVAGSSETPFHFPKLLLLRRMCRTPSPSPVVMGFPGVATPYVVMFFFPVTHTSRQFGGVDKTTTRWLTLISKRSAREDTNDASPRARSAPSQLFSSRTKRMLTSEAAQRFGPHANKKNSNSSSQS</sequence>
<feature type="region of interest" description="Disordered" evidence="1">
    <location>
        <begin position="277"/>
        <end position="328"/>
    </location>
</feature>
<feature type="compositionally biased region" description="Polar residues" evidence="1">
    <location>
        <begin position="33"/>
        <end position="42"/>
    </location>
</feature>
<name>A0A7R9J716_TIMCA</name>
<gene>
    <name evidence="2" type="ORF">TCMB3V08_LOCUS6458</name>
</gene>
<organism evidence="2">
    <name type="scientific">Timema californicum</name>
    <name type="common">California timema</name>
    <name type="synonym">Walking stick</name>
    <dbReference type="NCBI Taxonomy" id="61474"/>
    <lineage>
        <taxon>Eukaryota</taxon>
        <taxon>Metazoa</taxon>
        <taxon>Ecdysozoa</taxon>
        <taxon>Arthropoda</taxon>
        <taxon>Hexapoda</taxon>
        <taxon>Insecta</taxon>
        <taxon>Pterygota</taxon>
        <taxon>Neoptera</taxon>
        <taxon>Polyneoptera</taxon>
        <taxon>Phasmatodea</taxon>
        <taxon>Timematodea</taxon>
        <taxon>Timematoidea</taxon>
        <taxon>Timematidae</taxon>
        <taxon>Timema</taxon>
    </lineage>
</organism>
<accession>A0A7R9J716</accession>
<feature type="region of interest" description="Disordered" evidence="1">
    <location>
        <begin position="33"/>
        <end position="73"/>
    </location>
</feature>
<dbReference type="AlphaFoldDB" id="A0A7R9J716"/>
<evidence type="ECO:0000313" key="2">
    <source>
        <dbReference type="EMBL" id="CAD7573833.1"/>
    </source>
</evidence>
<dbReference type="InterPro" id="IPR029058">
    <property type="entry name" value="AB_hydrolase_fold"/>
</dbReference>
<evidence type="ECO:0000256" key="1">
    <source>
        <dbReference type="SAM" id="MobiDB-lite"/>
    </source>
</evidence>
<dbReference type="Gene3D" id="3.40.50.1820">
    <property type="entry name" value="alpha/beta hydrolase"/>
    <property type="match status" value="1"/>
</dbReference>
<protein>
    <submittedName>
        <fullName evidence="2">(California timema) hypothetical protein</fullName>
    </submittedName>
</protein>
<proteinExistence type="predicted"/>
<dbReference type="EMBL" id="OE181883">
    <property type="protein sequence ID" value="CAD7573833.1"/>
    <property type="molecule type" value="Genomic_DNA"/>
</dbReference>
<reference evidence="2" key="1">
    <citation type="submission" date="2020-11" db="EMBL/GenBank/DDBJ databases">
        <authorList>
            <person name="Tran Van P."/>
        </authorList>
    </citation>
    <scope>NUCLEOTIDE SEQUENCE</scope>
</reference>